<evidence type="ECO:0000313" key="2">
    <source>
        <dbReference type="Proteomes" id="UP001066276"/>
    </source>
</evidence>
<organism evidence="1 2">
    <name type="scientific">Pleurodeles waltl</name>
    <name type="common">Iberian ribbed newt</name>
    <dbReference type="NCBI Taxonomy" id="8319"/>
    <lineage>
        <taxon>Eukaryota</taxon>
        <taxon>Metazoa</taxon>
        <taxon>Chordata</taxon>
        <taxon>Craniata</taxon>
        <taxon>Vertebrata</taxon>
        <taxon>Euteleostomi</taxon>
        <taxon>Amphibia</taxon>
        <taxon>Batrachia</taxon>
        <taxon>Caudata</taxon>
        <taxon>Salamandroidea</taxon>
        <taxon>Salamandridae</taxon>
        <taxon>Pleurodelinae</taxon>
        <taxon>Pleurodeles</taxon>
    </lineage>
</organism>
<dbReference type="Proteomes" id="UP001066276">
    <property type="component" value="Chromosome 4_1"/>
</dbReference>
<evidence type="ECO:0000313" key="1">
    <source>
        <dbReference type="EMBL" id="KAJ1172271.1"/>
    </source>
</evidence>
<name>A0AAV7T885_PLEWA</name>
<comment type="caution">
    <text evidence="1">The sequence shown here is derived from an EMBL/GenBank/DDBJ whole genome shotgun (WGS) entry which is preliminary data.</text>
</comment>
<accession>A0AAV7T885</accession>
<dbReference type="EMBL" id="JANPWB010000007">
    <property type="protein sequence ID" value="KAJ1172271.1"/>
    <property type="molecule type" value="Genomic_DNA"/>
</dbReference>
<dbReference type="AlphaFoldDB" id="A0AAV7T885"/>
<proteinExistence type="predicted"/>
<sequence length="94" mass="10047">MKAGASNEAFLLFLCGRTRHGAQATLLPFLPGRYGEQAPRKVPACAPRVRLKARFTPGAQLQRARSLLPAFGALGALDGAQCAQETKNTLGLQR</sequence>
<protein>
    <submittedName>
        <fullName evidence="1">Uncharacterized protein</fullName>
    </submittedName>
</protein>
<keyword evidence="2" id="KW-1185">Reference proteome</keyword>
<gene>
    <name evidence="1" type="ORF">NDU88_004118</name>
</gene>
<reference evidence="1" key="1">
    <citation type="journal article" date="2022" name="bioRxiv">
        <title>Sequencing and chromosome-scale assembly of the giantPleurodeles waltlgenome.</title>
        <authorList>
            <person name="Brown T."/>
            <person name="Elewa A."/>
            <person name="Iarovenko S."/>
            <person name="Subramanian E."/>
            <person name="Araus A.J."/>
            <person name="Petzold A."/>
            <person name="Susuki M."/>
            <person name="Suzuki K.-i.T."/>
            <person name="Hayashi T."/>
            <person name="Toyoda A."/>
            <person name="Oliveira C."/>
            <person name="Osipova E."/>
            <person name="Leigh N.D."/>
            <person name="Simon A."/>
            <person name="Yun M.H."/>
        </authorList>
    </citation>
    <scope>NUCLEOTIDE SEQUENCE</scope>
    <source>
        <strain evidence="1">20211129_DDA</strain>
        <tissue evidence="1">Liver</tissue>
    </source>
</reference>